<feature type="domain" description="Cyanophage outer membrane protein-like beta-barrel" evidence="1">
    <location>
        <begin position="3"/>
        <end position="120"/>
    </location>
</feature>
<dbReference type="InterPro" id="IPR056410">
    <property type="entry name" value="Phage_OMP"/>
</dbReference>
<evidence type="ECO:0000313" key="2">
    <source>
        <dbReference type="EMBL" id="AGN12052.1"/>
    </source>
</evidence>
<dbReference type="EMBL" id="HQ337021">
    <property type="protein sequence ID" value="AGN12052.1"/>
    <property type="molecule type" value="Genomic_DNA"/>
</dbReference>
<evidence type="ECO:0000259" key="1">
    <source>
        <dbReference type="Pfam" id="PF24653"/>
    </source>
</evidence>
<accession>R9S5J7</accession>
<dbReference type="RefSeq" id="YP_008130041.1">
    <property type="nucleotide sequence ID" value="NC_021559.1"/>
</dbReference>
<protein>
    <recommendedName>
        <fullName evidence="1">Cyanophage outer membrane protein-like beta-barrel domain-containing protein</fullName>
    </recommendedName>
</protein>
<proteinExistence type="predicted"/>
<dbReference type="KEGG" id="vg:15956793"/>
<gene>
    <name evidence="2" type="ORF">PRAG_00112</name>
</gene>
<dbReference type="Proteomes" id="UP000201670">
    <property type="component" value="Segment"/>
</dbReference>
<dbReference type="GeneID" id="15956793"/>
<keyword evidence="3" id="KW-1185">Reference proteome</keyword>
<sequence length="120" mass="12197">MSIKSTIAAVAATPLLVSGAAFAGPYVNLEATGSYPDGTYTSGGLEAVVGYEGETPGGIGWYVSGGPTVTHTESTDEFGDVELVGYLGGSYDKFYGEISGVTTAADDIDFSAKAGVKFTF</sequence>
<organism evidence="2 3">
    <name type="scientific">Prochlorococcus phage P-SSM3</name>
    <dbReference type="NCBI Taxonomy" id="536453"/>
    <lineage>
        <taxon>Viruses</taxon>
        <taxon>Duplodnaviria</taxon>
        <taxon>Heunggongvirae</taxon>
        <taxon>Uroviricota</taxon>
        <taxon>Caudoviricetes</taxon>
        <taxon>Pantevenvirales</taxon>
        <taxon>Kyanoviridae</taxon>
        <taxon>Ronodorvirus</taxon>
        <taxon>Ronodorvirus pssm3</taxon>
    </lineage>
</organism>
<dbReference type="Pfam" id="PF24653">
    <property type="entry name" value="Phage_OMP"/>
    <property type="match status" value="1"/>
</dbReference>
<reference evidence="2 3" key="1">
    <citation type="submission" date="2010-10" db="EMBL/GenBank/DDBJ databases">
        <title>The Genome Sequence of Prochlorococcus phage P-SSM3.</title>
        <authorList>
            <consortium name="The Broad Institute Genome Sequencing Platform"/>
            <person name="Henn M.R."/>
            <person name="Sullivan M.S."/>
            <person name="Osburne M.S."/>
            <person name="Levin J."/>
            <person name="Malboeuf C."/>
            <person name="Casali M."/>
            <person name="Russ C."/>
            <person name="Lennon N."/>
            <person name="Chapman S.B."/>
            <person name="Erlich R."/>
            <person name="Young S.K."/>
            <person name="Yandava C."/>
            <person name="Zeng Q."/>
            <person name="Alvarado L."/>
            <person name="Anderson S."/>
            <person name="Berlin A."/>
            <person name="Chen Z."/>
            <person name="Freedman E."/>
            <person name="Gellesch M."/>
            <person name="Goldberg J."/>
            <person name="Green L."/>
            <person name="Griggs A."/>
            <person name="Gujja S."/>
            <person name="Heilman E.R."/>
            <person name="Heiman D."/>
            <person name="Hollinger A."/>
            <person name="Howarth C."/>
            <person name="Larson L."/>
            <person name="Mehta T."/>
            <person name="Pearson M."/>
            <person name="Roberts A."/>
            <person name="Ryan E."/>
            <person name="Saif S."/>
            <person name="Shea T."/>
            <person name="Shenoy N."/>
            <person name="Sisk P."/>
            <person name="Stolte C."/>
            <person name="Sykes S."/>
            <person name="White J."/>
            <person name="Yu Q."/>
            <person name="Coleman M.L."/>
            <person name="Huang K.H."/>
            <person name="Weigele P.R."/>
            <person name="DeFrancesco A.S."/>
            <person name="Kern S.E."/>
            <person name="Thompson L.R."/>
            <person name="Fu R."/>
            <person name="Hombeck B."/>
            <person name="Chisholm S.W."/>
            <person name="Haas B."/>
            <person name="Nusbaum C."/>
            <person name="Birren B."/>
        </authorList>
    </citation>
    <scope>NUCLEOTIDE SEQUENCE [LARGE SCALE GENOMIC DNA]</scope>
    <source>
        <strain evidence="2 3">P-SSM3</strain>
    </source>
</reference>
<evidence type="ECO:0000313" key="3">
    <source>
        <dbReference type="Proteomes" id="UP000201670"/>
    </source>
</evidence>
<name>R9S5J7_9CAUD</name>